<dbReference type="Proteomes" id="UP000077266">
    <property type="component" value="Unassembled WGS sequence"/>
</dbReference>
<protein>
    <submittedName>
        <fullName evidence="2">Uncharacterized protein</fullName>
    </submittedName>
</protein>
<reference evidence="2 3" key="1">
    <citation type="journal article" date="2016" name="Mol. Biol. Evol.">
        <title>Comparative Genomics of Early-Diverging Mushroom-Forming Fungi Provides Insights into the Origins of Lignocellulose Decay Capabilities.</title>
        <authorList>
            <person name="Nagy L.G."/>
            <person name="Riley R."/>
            <person name="Tritt A."/>
            <person name="Adam C."/>
            <person name="Daum C."/>
            <person name="Floudas D."/>
            <person name="Sun H."/>
            <person name="Yadav J.S."/>
            <person name="Pangilinan J."/>
            <person name="Larsson K.H."/>
            <person name="Matsuura K."/>
            <person name="Barry K."/>
            <person name="Labutti K."/>
            <person name="Kuo R."/>
            <person name="Ohm R.A."/>
            <person name="Bhattacharya S.S."/>
            <person name="Shirouzu T."/>
            <person name="Yoshinaga Y."/>
            <person name="Martin F.M."/>
            <person name="Grigoriev I.V."/>
            <person name="Hibbett D.S."/>
        </authorList>
    </citation>
    <scope>NUCLEOTIDE SEQUENCE [LARGE SCALE GENOMIC DNA]</scope>
    <source>
        <strain evidence="2 3">HHB12029</strain>
    </source>
</reference>
<dbReference type="EMBL" id="KV426462">
    <property type="protein sequence ID" value="KZV80631.1"/>
    <property type="molecule type" value="Genomic_DNA"/>
</dbReference>
<keyword evidence="3" id="KW-1185">Reference proteome</keyword>
<evidence type="ECO:0000313" key="3">
    <source>
        <dbReference type="Proteomes" id="UP000077266"/>
    </source>
</evidence>
<accession>A0A165BH28</accession>
<keyword evidence="1" id="KW-0812">Transmembrane</keyword>
<proteinExistence type="predicted"/>
<dbReference type="AlphaFoldDB" id="A0A165BH28"/>
<feature type="transmembrane region" description="Helical" evidence="1">
    <location>
        <begin position="45"/>
        <end position="67"/>
    </location>
</feature>
<dbReference type="InParanoid" id="A0A165BH28"/>
<organism evidence="2 3">
    <name type="scientific">Exidia glandulosa HHB12029</name>
    <dbReference type="NCBI Taxonomy" id="1314781"/>
    <lineage>
        <taxon>Eukaryota</taxon>
        <taxon>Fungi</taxon>
        <taxon>Dikarya</taxon>
        <taxon>Basidiomycota</taxon>
        <taxon>Agaricomycotina</taxon>
        <taxon>Agaricomycetes</taxon>
        <taxon>Auriculariales</taxon>
        <taxon>Exidiaceae</taxon>
        <taxon>Exidia</taxon>
    </lineage>
</organism>
<keyword evidence="1" id="KW-1133">Transmembrane helix</keyword>
<name>A0A165BH28_EXIGL</name>
<keyword evidence="1" id="KW-0472">Membrane</keyword>
<evidence type="ECO:0000313" key="2">
    <source>
        <dbReference type="EMBL" id="KZV80631.1"/>
    </source>
</evidence>
<evidence type="ECO:0000256" key="1">
    <source>
        <dbReference type="SAM" id="Phobius"/>
    </source>
</evidence>
<sequence>MDHPYLALHAYTPSLRHPVPGSLLQSRRAGGVGGGARVPLQSSTAAFAVVQLAYFGPCLFYILLFGLDEPRLSSTCKSFHGFGTSSTFVRISSLRAPTIRRLRAQAGLRRAAFPSNINVDATSVITIGL</sequence>
<gene>
    <name evidence="2" type="ORF">EXIGLDRAFT_732562</name>
</gene>